<proteinExistence type="inferred from homology"/>
<keyword evidence="6" id="KW-1185">Reference proteome</keyword>
<protein>
    <submittedName>
        <fullName evidence="5">TatD family hydrolase</fullName>
    </submittedName>
</protein>
<evidence type="ECO:0000256" key="1">
    <source>
        <dbReference type="ARBA" id="ARBA00009275"/>
    </source>
</evidence>
<feature type="binding site" evidence="4">
    <location>
        <position position="165"/>
    </location>
    <ligand>
        <name>a divalent metal cation</name>
        <dbReference type="ChEBI" id="CHEBI:60240"/>
        <label>2</label>
    </ligand>
</feature>
<keyword evidence="3 5" id="KW-0378">Hydrolase</keyword>
<dbReference type="SUPFAM" id="SSF51556">
    <property type="entry name" value="Metallo-dependent hydrolases"/>
    <property type="match status" value="1"/>
</dbReference>
<dbReference type="InterPro" id="IPR032466">
    <property type="entry name" value="Metal_Hydrolase"/>
</dbReference>
<sequence>MSKKREIPVFAHPLIETHCHLDYLEGERLEAALQAAHAARVERIITIAVSPDNLDKVMALAQQYPQVWGTQGIHPHDANDYSDTVDAQIRVNALHEKILAIGEIGLDYHYDYSDRAKQRDAFERQLQIAVDLALPIVVHTRESDDDMEAILRNFVGQMPKRGVIHSFTSGQALAEYCLGEGFCLGFNGISTFKAADNVREIIAITPVEQILFETDAPYLTPIPYRGHKNEPKYLPFIAEHVALVKNVPLETLLPQVWKNSVDLFFAGA</sequence>
<evidence type="ECO:0000313" key="6">
    <source>
        <dbReference type="Proteomes" id="UP000672009"/>
    </source>
</evidence>
<name>A0A975FA90_9GAMM</name>
<reference evidence="5" key="1">
    <citation type="submission" date="2021-04" db="EMBL/GenBank/DDBJ databases">
        <title>Genomics, taxonomy and metabolism of representatives of sulfur bacteria of the genus Thiothrix: Thiothrix fructosivorans QT, Thiothrix unzii A1T and three new species, Thiothrix subterranea sp. nov., Thiothrix litoralis sp. nov. and 'Candidatus Thiothrix anitrata' sp. nov.</title>
        <authorList>
            <person name="Ravin N.V."/>
            <person name="Smolyakov D."/>
            <person name="Rudenko T.S."/>
            <person name="Mardanov A.V."/>
            <person name="Beletsky A.V."/>
            <person name="Markov N.D."/>
            <person name="Fomenkov A.I."/>
            <person name="Roberts R.J."/>
            <person name="Karnachuk O.V."/>
            <person name="Novikov A."/>
            <person name="Grabovich M.Y."/>
        </authorList>
    </citation>
    <scope>NUCLEOTIDE SEQUENCE</scope>
    <source>
        <strain evidence="5">A1</strain>
    </source>
</reference>
<feature type="binding site" evidence="4">
    <location>
        <position position="215"/>
    </location>
    <ligand>
        <name>a divalent metal cation</name>
        <dbReference type="ChEBI" id="CHEBI:60240"/>
        <label>1</label>
    </ligand>
</feature>
<evidence type="ECO:0000313" key="5">
    <source>
        <dbReference type="EMBL" id="QTR53873.1"/>
    </source>
</evidence>
<evidence type="ECO:0000256" key="4">
    <source>
        <dbReference type="PIRSR" id="PIRSR005902-1"/>
    </source>
</evidence>
<dbReference type="RefSeq" id="WP_210219380.1">
    <property type="nucleotide sequence ID" value="NZ_CP072793.1"/>
</dbReference>
<dbReference type="KEGG" id="tun:J9260_01920"/>
<dbReference type="PANTHER" id="PTHR46124">
    <property type="entry name" value="D-AMINOACYL-TRNA DEACYLASE"/>
    <property type="match status" value="1"/>
</dbReference>
<dbReference type="InterPro" id="IPR015991">
    <property type="entry name" value="TatD/YcfH-like"/>
</dbReference>
<feature type="binding site" evidence="4">
    <location>
        <position position="20"/>
    </location>
    <ligand>
        <name>a divalent metal cation</name>
        <dbReference type="ChEBI" id="CHEBI:60240"/>
        <label>1</label>
    </ligand>
</feature>
<dbReference type="PIRSF" id="PIRSF005902">
    <property type="entry name" value="DNase_TatD"/>
    <property type="match status" value="1"/>
</dbReference>
<dbReference type="GO" id="GO:0016788">
    <property type="term" value="F:hydrolase activity, acting on ester bonds"/>
    <property type="evidence" value="ECO:0007669"/>
    <property type="project" value="InterPro"/>
</dbReference>
<gene>
    <name evidence="5" type="ORF">J9260_01920</name>
</gene>
<keyword evidence="2 4" id="KW-0479">Metal-binding</keyword>
<dbReference type="InterPro" id="IPR001130">
    <property type="entry name" value="TatD-like"/>
</dbReference>
<accession>A0A975FA90</accession>
<dbReference type="FunFam" id="3.20.20.140:FF:000005">
    <property type="entry name" value="TatD family hydrolase"/>
    <property type="match status" value="1"/>
</dbReference>
<evidence type="ECO:0000256" key="2">
    <source>
        <dbReference type="ARBA" id="ARBA00022723"/>
    </source>
</evidence>
<dbReference type="CDD" id="cd01310">
    <property type="entry name" value="TatD_DNAse"/>
    <property type="match status" value="1"/>
</dbReference>
<dbReference type="Gene3D" id="3.20.20.140">
    <property type="entry name" value="Metal-dependent hydrolases"/>
    <property type="match status" value="1"/>
</dbReference>
<feature type="binding site" evidence="4">
    <location>
        <position position="18"/>
    </location>
    <ligand>
        <name>a divalent metal cation</name>
        <dbReference type="ChEBI" id="CHEBI:60240"/>
        <label>1</label>
    </ligand>
</feature>
<feature type="binding site" evidence="4">
    <location>
        <position position="139"/>
    </location>
    <ligand>
        <name>a divalent metal cation</name>
        <dbReference type="ChEBI" id="CHEBI:60240"/>
        <label>2</label>
    </ligand>
</feature>
<evidence type="ECO:0000256" key="3">
    <source>
        <dbReference type="ARBA" id="ARBA00022801"/>
    </source>
</evidence>
<dbReference type="GO" id="GO:0046872">
    <property type="term" value="F:metal ion binding"/>
    <property type="evidence" value="ECO:0007669"/>
    <property type="project" value="UniProtKB-KW"/>
</dbReference>
<dbReference type="NCBIfam" id="TIGR00010">
    <property type="entry name" value="YchF/TatD family DNA exonuclease"/>
    <property type="match status" value="1"/>
</dbReference>
<dbReference type="AlphaFoldDB" id="A0A975FA90"/>
<dbReference type="GO" id="GO:0004536">
    <property type="term" value="F:DNA nuclease activity"/>
    <property type="evidence" value="ECO:0007669"/>
    <property type="project" value="InterPro"/>
</dbReference>
<dbReference type="EMBL" id="CP072793">
    <property type="protein sequence ID" value="QTR53873.1"/>
    <property type="molecule type" value="Genomic_DNA"/>
</dbReference>
<feature type="binding site" evidence="4">
    <location>
        <position position="103"/>
    </location>
    <ligand>
        <name>a divalent metal cation</name>
        <dbReference type="ChEBI" id="CHEBI:60240"/>
        <label>1</label>
    </ligand>
</feature>
<organism evidence="5 6">
    <name type="scientific">Thiothrix unzii</name>
    <dbReference type="NCBI Taxonomy" id="111769"/>
    <lineage>
        <taxon>Bacteria</taxon>
        <taxon>Pseudomonadati</taxon>
        <taxon>Pseudomonadota</taxon>
        <taxon>Gammaproteobacteria</taxon>
        <taxon>Thiotrichales</taxon>
        <taxon>Thiotrichaceae</taxon>
        <taxon>Thiothrix</taxon>
    </lineage>
</organism>
<comment type="similarity">
    <text evidence="1">Belongs to the metallo-dependent hydrolases superfamily. TatD-type hydrolase family.</text>
</comment>
<dbReference type="PANTHER" id="PTHR46124:SF2">
    <property type="entry name" value="D-AMINOACYL-TRNA DEACYLASE"/>
    <property type="match status" value="1"/>
</dbReference>
<dbReference type="Pfam" id="PF01026">
    <property type="entry name" value="TatD_DNase"/>
    <property type="match status" value="1"/>
</dbReference>
<dbReference type="Proteomes" id="UP000672009">
    <property type="component" value="Chromosome"/>
</dbReference>